<dbReference type="InterPro" id="IPR017439">
    <property type="entry name" value="Amidohydrolase"/>
</dbReference>
<dbReference type="OrthoDB" id="6119954at2759"/>
<dbReference type="EMBL" id="CDMY01000483">
    <property type="protein sequence ID" value="CEM16780.1"/>
    <property type="molecule type" value="Genomic_DNA"/>
</dbReference>
<evidence type="ECO:0000256" key="2">
    <source>
        <dbReference type="ARBA" id="ARBA00022801"/>
    </source>
</evidence>
<dbReference type="Gene3D" id="3.30.70.360">
    <property type="match status" value="1"/>
</dbReference>
<dbReference type="FunFam" id="3.30.70.360:FF:000001">
    <property type="entry name" value="N-acetyldiaminopimelate deacetylase"/>
    <property type="match status" value="1"/>
</dbReference>
<gene>
    <name evidence="5" type="ORF">Vbra_2531</name>
</gene>
<dbReference type="PANTHER" id="PTHR11014">
    <property type="entry name" value="PEPTIDASE M20 FAMILY MEMBER"/>
    <property type="match status" value="1"/>
</dbReference>
<evidence type="ECO:0000256" key="1">
    <source>
        <dbReference type="ARBA" id="ARBA00006153"/>
    </source>
</evidence>
<dbReference type="PhylomeDB" id="A0A0G4FQQ2"/>
<dbReference type="GO" id="GO:0016787">
    <property type="term" value="F:hydrolase activity"/>
    <property type="evidence" value="ECO:0007669"/>
    <property type="project" value="UniProtKB-KW"/>
</dbReference>
<dbReference type="Gene3D" id="3.40.630.10">
    <property type="entry name" value="Zn peptidases"/>
    <property type="match status" value="1"/>
</dbReference>
<reference evidence="5 6" key="1">
    <citation type="submission" date="2014-11" db="EMBL/GenBank/DDBJ databases">
        <authorList>
            <person name="Zhu J."/>
            <person name="Qi W."/>
            <person name="Song R."/>
        </authorList>
    </citation>
    <scope>NUCLEOTIDE SEQUENCE [LARGE SCALE GENOMIC DNA]</scope>
</reference>
<evidence type="ECO:0000313" key="5">
    <source>
        <dbReference type="EMBL" id="CEM16780.1"/>
    </source>
</evidence>
<keyword evidence="2" id="KW-0378">Hydrolase</keyword>
<keyword evidence="3" id="KW-0464">Manganese</keyword>
<dbReference type="InterPro" id="IPR002933">
    <property type="entry name" value="Peptidase_M20"/>
</dbReference>
<dbReference type="InParanoid" id="A0A0G4FQQ2"/>
<feature type="binding site" evidence="3">
    <location>
        <position position="84"/>
    </location>
    <ligand>
        <name>Mn(2+)</name>
        <dbReference type="ChEBI" id="CHEBI:29035"/>
        <label>2</label>
    </ligand>
</feature>
<protein>
    <recommendedName>
        <fullName evidence="4">Peptidase M20 dimerisation domain-containing protein</fullName>
    </recommendedName>
</protein>
<sequence length="404" mass="43429">MFAEHKTSAYIKKTLAEMGIDYTEGWGRNVHDGPEGKTGVVADLGTGQPPCVALRADIDALPIHEETPVDFRSTHDGRMHACGHDGHTTMLLAAAKILKRREKDIQGTVRLIFQPAEEGGAGAKMMREEGVLTQYPTVQEIVGFHIWPMQRSGTLAARAGPLLAATDIFDITLYGRGGHAAMPHLAIDPVPAAAQLATALQTLVSREEDPLNAKVVSVTVLQATSNAYNVIPSTAVIQGTTRSLSSASIIDLRERIQTMAESVANAHRLNVTVGFSKDFYPATVNDGQLWQWFKQVMSEAQRSLPVDAMDLPLAVSEVPPTMGGEDFAFFAESVPGLFVLLGQGDGEGVAGQPCTSVTVHNPKFAIDERVLDLGAALHPYLALSAIDRLRRNDTDAAHAIKTEP</sequence>
<feature type="binding site" evidence="3">
    <location>
        <position position="145"/>
    </location>
    <ligand>
        <name>Mn(2+)</name>
        <dbReference type="ChEBI" id="CHEBI:29035"/>
        <label>2</label>
    </ligand>
</feature>
<dbReference type="VEuPathDB" id="CryptoDB:Vbra_2531"/>
<accession>A0A0G4FQQ2</accession>
<dbReference type="Pfam" id="PF07687">
    <property type="entry name" value="M20_dimer"/>
    <property type="match status" value="1"/>
</dbReference>
<comment type="cofactor">
    <cofactor evidence="3">
        <name>Mn(2+)</name>
        <dbReference type="ChEBI" id="CHEBI:29035"/>
    </cofactor>
    <text evidence="3">The Mn(2+) ion enhances activity.</text>
</comment>
<proteinExistence type="inferred from homology"/>
<feature type="domain" description="Peptidase M20 dimerisation" evidence="4">
    <location>
        <begin position="170"/>
        <end position="265"/>
    </location>
</feature>
<evidence type="ECO:0000256" key="3">
    <source>
        <dbReference type="PIRSR" id="PIRSR005962-1"/>
    </source>
</evidence>
<feature type="binding site" evidence="3">
    <location>
        <position position="118"/>
    </location>
    <ligand>
        <name>Mn(2+)</name>
        <dbReference type="ChEBI" id="CHEBI:29035"/>
        <label>2</label>
    </ligand>
</feature>
<evidence type="ECO:0000313" key="6">
    <source>
        <dbReference type="Proteomes" id="UP000041254"/>
    </source>
</evidence>
<dbReference type="InterPro" id="IPR036264">
    <property type="entry name" value="Bact_exopeptidase_dim_dom"/>
</dbReference>
<dbReference type="GO" id="GO:0046872">
    <property type="term" value="F:metal ion binding"/>
    <property type="evidence" value="ECO:0007669"/>
    <property type="project" value="UniProtKB-KW"/>
</dbReference>
<dbReference type="SUPFAM" id="SSF55031">
    <property type="entry name" value="Bacterial exopeptidase dimerisation domain"/>
    <property type="match status" value="1"/>
</dbReference>
<dbReference type="Proteomes" id="UP000041254">
    <property type="component" value="Unassembled WGS sequence"/>
</dbReference>
<feature type="binding site" evidence="3">
    <location>
        <position position="82"/>
    </location>
    <ligand>
        <name>Mn(2+)</name>
        <dbReference type="ChEBI" id="CHEBI:29035"/>
        <label>2</label>
    </ligand>
</feature>
<keyword evidence="6" id="KW-1185">Reference proteome</keyword>
<keyword evidence="3" id="KW-0479">Metal-binding</keyword>
<name>A0A0G4FQQ2_VITBC</name>
<organism evidence="5 6">
    <name type="scientific">Vitrella brassicaformis (strain CCMP3155)</name>
    <dbReference type="NCBI Taxonomy" id="1169540"/>
    <lineage>
        <taxon>Eukaryota</taxon>
        <taxon>Sar</taxon>
        <taxon>Alveolata</taxon>
        <taxon>Colpodellida</taxon>
        <taxon>Vitrellaceae</taxon>
        <taxon>Vitrella</taxon>
    </lineage>
</organism>
<comment type="similarity">
    <text evidence="1">Belongs to the peptidase M20 family.</text>
</comment>
<dbReference type="InterPro" id="IPR011650">
    <property type="entry name" value="Peptidase_M20_dimer"/>
</dbReference>
<dbReference type="SUPFAM" id="SSF53187">
    <property type="entry name" value="Zn-dependent exopeptidases"/>
    <property type="match status" value="1"/>
</dbReference>
<dbReference type="OMA" id="HVPGCFV"/>
<dbReference type="AlphaFoldDB" id="A0A0G4FQQ2"/>
<dbReference type="Pfam" id="PF01546">
    <property type="entry name" value="Peptidase_M20"/>
    <property type="match status" value="1"/>
</dbReference>
<dbReference type="PIRSF" id="PIRSF005962">
    <property type="entry name" value="Pept_M20D_amidohydro"/>
    <property type="match status" value="1"/>
</dbReference>
<dbReference type="NCBIfam" id="TIGR01891">
    <property type="entry name" value="amidohydrolases"/>
    <property type="match status" value="1"/>
</dbReference>
<feature type="binding site" evidence="3">
    <location>
        <position position="360"/>
    </location>
    <ligand>
        <name>Mn(2+)</name>
        <dbReference type="ChEBI" id="CHEBI:29035"/>
        <label>2</label>
    </ligand>
</feature>
<evidence type="ECO:0000259" key="4">
    <source>
        <dbReference type="Pfam" id="PF07687"/>
    </source>
</evidence>
<dbReference type="PANTHER" id="PTHR11014:SF63">
    <property type="entry name" value="METALLOPEPTIDASE, PUTATIVE (AFU_ORTHOLOGUE AFUA_6G09600)-RELATED"/>
    <property type="match status" value="1"/>
</dbReference>